<sequence>MPTNPQHFTTDVTDLPPAKPTAVVELSDGDRYELRIAPVAKRVGDTVVRMLAYNGSIPGPILRVRQGAQVSVEIENEGDLENTVHWHGLRLDNRYDGTHETQPPIQVGDRFTALIRCPDPGAYWFHPHIRSDYGIEMGLYGGIVVEPDDPGYWPAVHEELFLTLDDLLLEEGKVAPFNREETTHAAMGRFGNVIMVNGETDLALSTNRGEVLRLYLLNTANTRVFNVGLPGARMKLVGGDSGHVEHEEWVEEVVLAPSERVVVDVMFEAAGEFALQHRTPDRTYPLAAITVLEEPAEPSLADSYAELRTNLDMAGERTRIQPYLEAPPDKTLSFLAEMNFPDPEGGAPAFYACPMHPEVVSASPAHCPQCGMKLIAVAAVTTYVCPMHPEVVSDEPGHCPKCAMKLLPSVLVDSAASAGHEHPGNGDGHQMHDAPTGHEHGTHGEHASHGTSEGHGSSGGIEWEDDMVEVNRMTTPANFQWKLVDQDTQAVNGTIDWQFRVGDQVKIRLVNEMAGDHPMHHPFHIHGAGRFLVLSRDGDVEPNLVWKDTVLLRTGETVDILLDVTEPGTWMAHCHIAEHHETGMMFNFTVAE</sequence>
<evidence type="ECO:0000259" key="5">
    <source>
        <dbReference type="Pfam" id="PF00394"/>
    </source>
</evidence>
<accession>A0A1I1NG45</accession>
<feature type="domain" description="Plastocyanin-like" evidence="5">
    <location>
        <begin position="162"/>
        <end position="277"/>
    </location>
</feature>
<keyword evidence="1" id="KW-0479">Metal-binding</keyword>
<dbReference type="InterPro" id="IPR008972">
    <property type="entry name" value="Cupredoxin"/>
</dbReference>
<dbReference type="EMBL" id="FOLB01000017">
    <property type="protein sequence ID" value="SFC96641.1"/>
    <property type="molecule type" value="Genomic_DNA"/>
</dbReference>
<evidence type="ECO:0000259" key="6">
    <source>
        <dbReference type="Pfam" id="PF07731"/>
    </source>
</evidence>
<dbReference type="PROSITE" id="PS00080">
    <property type="entry name" value="MULTICOPPER_OXIDASE2"/>
    <property type="match status" value="1"/>
</dbReference>
<dbReference type="PANTHER" id="PTHR11709">
    <property type="entry name" value="MULTI-COPPER OXIDASE"/>
    <property type="match status" value="1"/>
</dbReference>
<gene>
    <name evidence="9" type="ORF">SAMN04487968_11710</name>
</gene>
<dbReference type="GO" id="GO:0016491">
    <property type="term" value="F:oxidoreductase activity"/>
    <property type="evidence" value="ECO:0007669"/>
    <property type="project" value="UniProtKB-KW"/>
</dbReference>
<dbReference type="GO" id="GO:0005507">
    <property type="term" value="F:copper ion binding"/>
    <property type="evidence" value="ECO:0007669"/>
    <property type="project" value="InterPro"/>
</dbReference>
<evidence type="ECO:0000256" key="1">
    <source>
        <dbReference type="ARBA" id="ARBA00022723"/>
    </source>
</evidence>
<dbReference type="InterPro" id="IPR045800">
    <property type="entry name" value="HMBD"/>
</dbReference>
<feature type="domain" description="Heavy metal binding" evidence="8">
    <location>
        <begin position="383"/>
        <end position="408"/>
    </location>
</feature>
<evidence type="ECO:0000259" key="8">
    <source>
        <dbReference type="Pfam" id="PF19335"/>
    </source>
</evidence>
<dbReference type="PANTHER" id="PTHR11709:SF394">
    <property type="entry name" value="FI03373P-RELATED"/>
    <property type="match status" value="1"/>
</dbReference>
<dbReference type="Pfam" id="PF19335">
    <property type="entry name" value="HMBD"/>
    <property type="match status" value="2"/>
</dbReference>
<evidence type="ECO:0000256" key="2">
    <source>
        <dbReference type="ARBA" id="ARBA00023002"/>
    </source>
</evidence>
<feature type="domain" description="Heavy metal binding" evidence="8">
    <location>
        <begin position="350"/>
        <end position="376"/>
    </location>
</feature>
<dbReference type="InterPro" id="IPR011706">
    <property type="entry name" value="Cu-oxidase_C"/>
</dbReference>
<keyword evidence="10" id="KW-1185">Reference proteome</keyword>
<dbReference type="OrthoDB" id="345021at2"/>
<dbReference type="InterPro" id="IPR011707">
    <property type="entry name" value="Cu-oxidase-like_N"/>
</dbReference>
<dbReference type="Pfam" id="PF00394">
    <property type="entry name" value="Cu-oxidase"/>
    <property type="match status" value="1"/>
</dbReference>
<feature type="compositionally biased region" description="Basic and acidic residues" evidence="4">
    <location>
        <begin position="419"/>
        <end position="448"/>
    </location>
</feature>
<keyword evidence="9" id="KW-0132">Cell division</keyword>
<keyword evidence="3" id="KW-0186">Copper</keyword>
<dbReference type="Gene3D" id="2.60.40.420">
    <property type="entry name" value="Cupredoxins - blue copper proteins"/>
    <property type="match status" value="3"/>
</dbReference>
<evidence type="ECO:0000259" key="7">
    <source>
        <dbReference type="Pfam" id="PF07732"/>
    </source>
</evidence>
<dbReference type="RefSeq" id="WP_091126366.1">
    <property type="nucleotide sequence ID" value="NZ_FOLB01000017.1"/>
</dbReference>
<protein>
    <submittedName>
        <fullName evidence="9">Multicopper oxidase with three cupredoxin domains (Includes cell division protein FtsP and spore coat protein CotA)</fullName>
    </submittedName>
</protein>
<evidence type="ECO:0000313" key="10">
    <source>
        <dbReference type="Proteomes" id="UP000198832"/>
    </source>
</evidence>
<evidence type="ECO:0000313" key="9">
    <source>
        <dbReference type="EMBL" id="SFC96641.1"/>
    </source>
</evidence>
<keyword evidence="9" id="KW-0946">Virion</keyword>
<keyword evidence="2" id="KW-0560">Oxidoreductase</keyword>
<dbReference type="InterPro" id="IPR045087">
    <property type="entry name" value="Cu-oxidase_fam"/>
</dbReference>
<dbReference type="InterPro" id="IPR001117">
    <property type="entry name" value="Cu-oxidase_2nd"/>
</dbReference>
<reference evidence="9 10" key="1">
    <citation type="submission" date="2016-10" db="EMBL/GenBank/DDBJ databases">
        <authorList>
            <person name="de Groot N.N."/>
        </authorList>
    </citation>
    <scope>NUCLEOTIDE SEQUENCE [LARGE SCALE GENOMIC DNA]</scope>
    <source>
        <strain evidence="9 10">CGMCC 1.7056</strain>
    </source>
</reference>
<name>A0A1I1NG45_9ACTN</name>
<feature type="domain" description="Plastocyanin-like" evidence="6">
    <location>
        <begin position="477"/>
        <end position="591"/>
    </location>
</feature>
<feature type="region of interest" description="Disordered" evidence="4">
    <location>
        <begin position="416"/>
        <end position="462"/>
    </location>
</feature>
<feature type="domain" description="Plastocyanin-like" evidence="7">
    <location>
        <begin position="46"/>
        <end position="148"/>
    </location>
</feature>
<dbReference type="CDD" id="cd04207">
    <property type="entry name" value="CuRO_3_LCC_like"/>
    <property type="match status" value="1"/>
</dbReference>
<keyword evidence="9" id="KW-0167">Capsid protein</keyword>
<dbReference type="Pfam" id="PF07731">
    <property type="entry name" value="Cu-oxidase_2"/>
    <property type="match status" value="1"/>
</dbReference>
<dbReference type="Pfam" id="PF07732">
    <property type="entry name" value="Cu-oxidase_3"/>
    <property type="match status" value="1"/>
</dbReference>
<organism evidence="9 10">
    <name type="scientific">Nocardioides terrae</name>
    <dbReference type="NCBI Taxonomy" id="574651"/>
    <lineage>
        <taxon>Bacteria</taxon>
        <taxon>Bacillati</taxon>
        <taxon>Actinomycetota</taxon>
        <taxon>Actinomycetes</taxon>
        <taxon>Propionibacteriales</taxon>
        <taxon>Nocardioidaceae</taxon>
        <taxon>Nocardioides</taxon>
    </lineage>
</organism>
<dbReference type="STRING" id="574651.SAMN04487968_11710"/>
<evidence type="ECO:0000256" key="4">
    <source>
        <dbReference type="SAM" id="MobiDB-lite"/>
    </source>
</evidence>
<evidence type="ECO:0000256" key="3">
    <source>
        <dbReference type="ARBA" id="ARBA00023008"/>
    </source>
</evidence>
<dbReference type="AlphaFoldDB" id="A0A1I1NG45"/>
<proteinExistence type="predicted"/>
<dbReference type="Proteomes" id="UP000198832">
    <property type="component" value="Unassembled WGS sequence"/>
</dbReference>
<dbReference type="InterPro" id="IPR002355">
    <property type="entry name" value="Cu_oxidase_Cu_BS"/>
</dbReference>
<dbReference type="SUPFAM" id="SSF49503">
    <property type="entry name" value="Cupredoxins"/>
    <property type="match status" value="3"/>
</dbReference>
<dbReference type="GO" id="GO:0051301">
    <property type="term" value="P:cell division"/>
    <property type="evidence" value="ECO:0007669"/>
    <property type="project" value="UniProtKB-KW"/>
</dbReference>
<keyword evidence="9" id="KW-0131">Cell cycle</keyword>